<evidence type="ECO:0000256" key="2">
    <source>
        <dbReference type="ARBA" id="ARBA00022692"/>
    </source>
</evidence>
<feature type="domain" description="Fatty acid hydroxylase" evidence="8">
    <location>
        <begin position="97"/>
        <end position="232"/>
    </location>
</feature>
<dbReference type="RefSeq" id="WP_273629303.1">
    <property type="nucleotide sequence ID" value="NZ_CP117167.1"/>
</dbReference>
<dbReference type="PANTHER" id="PTHR21624:SF1">
    <property type="entry name" value="ALKYLGLYCEROL MONOOXYGENASE"/>
    <property type="match status" value="1"/>
</dbReference>
<feature type="transmembrane region" description="Helical" evidence="7">
    <location>
        <begin position="17"/>
        <end position="34"/>
    </location>
</feature>
<evidence type="ECO:0000256" key="6">
    <source>
        <dbReference type="ARBA" id="ARBA00023136"/>
    </source>
</evidence>
<keyword evidence="5" id="KW-0443">Lipid metabolism</keyword>
<name>A0ABY7T4D6_9SPHI</name>
<gene>
    <name evidence="9" type="ORF">PQO05_20445</name>
</gene>
<accession>A0ABY7T4D6</accession>
<keyword evidence="6 7" id="KW-0472">Membrane</keyword>
<feature type="transmembrane region" description="Helical" evidence="7">
    <location>
        <begin position="92"/>
        <end position="112"/>
    </location>
</feature>
<dbReference type="Pfam" id="PF04116">
    <property type="entry name" value="FA_hydroxylase"/>
    <property type="match status" value="1"/>
</dbReference>
<evidence type="ECO:0000256" key="5">
    <source>
        <dbReference type="ARBA" id="ARBA00023098"/>
    </source>
</evidence>
<keyword evidence="2 7" id="KW-0812">Transmembrane</keyword>
<evidence type="ECO:0000256" key="3">
    <source>
        <dbReference type="ARBA" id="ARBA00022989"/>
    </source>
</evidence>
<protein>
    <submittedName>
        <fullName evidence="9">Sterol desaturase family protein</fullName>
    </submittedName>
</protein>
<dbReference type="EMBL" id="CP117167">
    <property type="protein sequence ID" value="WCT11113.1"/>
    <property type="molecule type" value="Genomic_DNA"/>
</dbReference>
<dbReference type="Proteomes" id="UP001216139">
    <property type="component" value="Chromosome"/>
</dbReference>
<dbReference type="InterPro" id="IPR051689">
    <property type="entry name" value="Sterol_desaturase/TMEM195"/>
</dbReference>
<evidence type="ECO:0000259" key="8">
    <source>
        <dbReference type="Pfam" id="PF04116"/>
    </source>
</evidence>
<keyword evidence="10" id="KW-1185">Reference proteome</keyword>
<evidence type="ECO:0000256" key="4">
    <source>
        <dbReference type="ARBA" id="ARBA00023002"/>
    </source>
</evidence>
<evidence type="ECO:0000256" key="7">
    <source>
        <dbReference type="SAM" id="Phobius"/>
    </source>
</evidence>
<keyword evidence="4" id="KW-0560">Oxidoreductase</keyword>
<feature type="transmembrane region" description="Helical" evidence="7">
    <location>
        <begin position="46"/>
        <end position="72"/>
    </location>
</feature>
<keyword evidence="3 7" id="KW-1133">Transmembrane helix</keyword>
<evidence type="ECO:0000313" key="9">
    <source>
        <dbReference type="EMBL" id="WCT11113.1"/>
    </source>
</evidence>
<dbReference type="InterPro" id="IPR006694">
    <property type="entry name" value="Fatty_acid_hydroxylase"/>
</dbReference>
<comment type="subcellular location">
    <subcellularLocation>
        <location evidence="1">Endomembrane system</location>
        <topology evidence="1">Multi-pass membrane protein</topology>
    </subcellularLocation>
</comment>
<evidence type="ECO:0000256" key="1">
    <source>
        <dbReference type="ARBA" id="ARBA00004127"/>
    </source>
</evidence>
<dbReference type="PANTHER" id="PTHR21624">
    <property type="entry name" value="STEROL DESATURASE-RELATED PROTEIN"/>
    <property type="match status" value="1"/>
</dbReference>
<sequence>MNEIRAFIAHHEDEVQVALYAILIISLWFAEIFLSKNTAKSKLKHLRSNVFFIFTGLPIQLFFTGFVILISAWDNRHHFGLINLIPYHTNPWVYYISLFLMLDLCEYTYHVVMHKTEFLWKFHLVHHSDLHVDVSTTVREHPCETVVRTCFLMLWVFICGPLLSVLVLRQTFQTFANILGHTEFRLSERVNKYASLVFITPNLHHVHHHYQLPYTDRNYGDVLSIWDRLFGTYANLDKEHTHFGIDTHMDENMNSKFGNILKIPFQKFERPGDQFHS</sequence>
<feature type="transmembrane region" description="Helical" evidence="7">
    <location>
        <begin position="149"/>
        <end position="168"/>
    </location>
</feature>
<organism evidence="9 10">
    <name type="scientific">Mucilaginibacter jinjuensis</name>
    <dbReference type="NCBI Taxonomy" id="1176721"/>
    <lineage>
        <taxon>Bacteria</taxon>
        <taxon>Pseudomonadati</taxon>
        <taxon>Bacteroidota</taxon>
        <taxon>Sphingobacteriia</taxon>
        <taxon>Sphingobacteriales</taxon>
        <taxon>Sphingobacteriaceae</taxon>
        <taxon>Mucilaginibacter</taxon>
    </lineage>
</organism>
<proteinExistence type="predicted"/>
<reference evidence="9 10" key="1">
    <citation type="submission" date="2023-02" db="EMBL/GenBank/DDBJ databases">
        <title>Genome sequence of Mucilaginibacter jinjuensis strain KACC 16571.</title>
        <authorList>
            <person name="Kim S."/>
            <person name="Heo J."/>
            <person name="Kwon S.-W."/>
        </authorList>
    </citation>
    <scope>NUCLEOTIDE SEQUENCE [LARGE SCALE GENOMIC DNA]</scope>
    <source>
        <strain evidence="9 10">KACC 16571</strain>
    </source>
</reference>
<evidence type="ECO:0000313" key="10">
    <source>
        <dbReference type="Proteomes" id="UP001216139"/>
    </source>
</evidence>